<dbReference type="InterPro" id="IPR044964">
    <property type="entry name" value="RCD1/SRO1-5"/>
</dbReference>
<accession>A0A9D4YGJ0</accession>
<dbReference type="Gene3D" id="3.90.228.10">
    <property type="match status" value="1"/>
</dbReference>
<evidence type="ECO:0000259" key="7">
    <source>
        <dbReference type="PROSITE" id="PS51879"/>
    </source>
</evidence>
<evidence type="ECO:0000256" key="2">
    <source>
        <dbReference type="ARBA" id="ARBA00022473"/>
    </source>
</evidence>
<protein>
    <recommendedName>
        <fullName evidence="10">Poly [ADP-ribose] polymerase</fullName>
    </recommendedName>
</protein>
<dbReference type="PANTHER" id="PTHR32263">
    <property type="entry name" value="INACTIVE POLY [ADP-RIBOSE] POLYMERASE SRO4-RELATED"/>
    <property type="match status" value="1"/>
</dbReference>
<feature type="domain" description="RST" evidence="7">
    <location>
        <begin position="247"/>
        <end position="317"/>
    </location>
</feature>
<name>A0A9D4YGJ0_PEA</name>
<evidence type="ECO:0000256" key="1">
    <source>
        <dbReference type="ARBA" id="ARBA00004123"/>
    </source>
</evidence>
<dbReference type="SUPFAM" id="SSF56399">
    <property type="entry name" value="ADP-ribosylation"/>
    <property type="match status" value="1"/>
</dbReference>
<comment type="subcellular location">
    <subcellularLocation>
        <location evidence="1">Nucleus</location>
    </subcellularLocation>
</comment>
<organism evidence="8 9">
    <name type="scientific">Pisum sativum</name>
    <name type="common">Garden pea</name>
    <name type="synonym">Lathyrus oleraceus</name>
    <dbReference type="NCBI Taxonomy" id="3888"/>
    <lineage>
        <taxon>Eukaryota</taxon>
        <taxon>Viridiplantae</taxon>
        <taxon>Streptophyta</taxon>
        <taxon>Embryophyta</taxon>
        <taxon>Tracheophyta</taxon>
        <taxon>Spermatophyta</taxon>
        <taxon>Magnoliopsida</taxon>
        <taxon>eudicotyledons</taxon>
        <taxon>Gunneridae</taxon>
        <taxon>Pentapetalae</taxon>
        <taxon>rosids</taxon>
        <taxon>fabids</taxon>
        <taxon>Fabales</taxon>
        <taxon>Fabaceae</taxon>
        <taxon>Papilionoideae</taxon>
        <taxon>50 kb inversion clade</taxon>
        <taxon>NPAAA clade</taxon>
        <taxon>Hologalegina</taxon>
        <taxon>IRL clade</taxon>
        <taxon>Fabeae</taxon>
        <taxon>Lathyrus</taxon>
    </lineage>
</organism>
<dbReference type="Pfam" id="PF12174">
    <property type="entry name" value="RST"/>
    <property type="match status" value="1"/>
</dbReference>
<dbReference type="PROSITE" id="PS51059">
    <property type="entry name" value="PARP_CATALYTIC"/>
    <property type="match status" value="1"/>
</dbReference>
<evidence type="ECO:0000256" key="3">
    <source>
        <dbReference type="ARBA" id="ARBA00023016"/>
    </source>
</evidence>
<proteinExistence type="predicted"/>
<dbReference type="Proteomes" id="UP001058974">
    <property type="component" value="Chromosome 2"/>
</dbReference>
<keyword evidence="3" id="KW-0346">Stress response</keyword>
<feature type="compositionally biased region" description="Basic and acidic residues" evidence="5">
    <location>
        <begin position="8"/>
        <end position="24"/>
    </location>
</feature>
<dbReference type="GO" id="GO:0003950">
    <property type="term" value="F:NAD+ poly-ADP-ribosyltransferase activity"/>
    <property type="evidence" value="ECO:0007669"/>
    <property type="project" value="InterPro"/>
</dbReference>
<dbReference type="AlphaFoldDB" id="A0A9D4YGJ0"/>
<dbReference type="Gramene" id="Psat02G0401400-T1">
    <property type="protein sequence ID" value="KAI5438109.1"/>
    <property type="gene ID" value="KIW84_024014"/>
</dbReference>
<dbReference type="PANTHER" id="PTHR32263:SF5">
    <property type="entry name" value="INACTIVE POLY [ADP-RIBOSE] POLYMERASE SRO1-RELATED"/>
    <property type="match status" value="1"/>
</dbReference>
<evidence type="ECO:0000256" key="4">
    <source>
        <dbReference type="ARBA" id="ARBA00023242"/>
    </source>
</evidence>
<feature type="region of interest" description="Disordered" evidence="5">
    <location>
        <begin position="1"/>
        <end position="26"/>
    </location>
</feature>
<reference evidence="8 9" key="1">
    <citation type="journal article" date="2022" name="Nat. Genet.">
        <title>Improved pea reference genome and pan-genome highlight genomic features and evolutionary characteristics.</title>
        <authorList>
            <person name="Yang T."/>
            <person name="Liu R."/>
            <person name="Luo Y."/>
            <person name="Hu S."/>
            <person name="Wang D."/>
            <person name="Wang C."/>
            <person name="Pandey M.K."/>
            <person name="Ge S."/>
            <person name="Xu Q."/>
            <person name="Li N."/>
            <person name="Li G."/>
            <person name="Huang Y."/>
            <person name="Saxena R.K."/>
            <person name="Ji Y."/>
            <person name="Li M."/>
            <person name="Yan X."/>
            <person name="He Y."/>
            <person name="Liu Y."/>
            <person name="Wang X."/>
            <person name="Xiang C."/>
            <person name="Varshney R.K."/>
            <person name="Ding H."/>
            <person name="Gao S."/>
            <person name="Zong X."/>
        </authorList>
    </citation>
    <scope>NUCLEOTIDE SEQUENCE [LARGE SCALE GENOMIC DNA]</scope>
    <source>
        <strain evidence="8 9">cv. Zhongwan 6</strain>
    </source>
</reference>
<dbReference type="InterPro" id="IPR022003">
    <property type="entry name" value="RST"/>
</dbReference>
<dbReference type="InterPro" id="IPR012317">
    <property type="entry name" value="Poly(ADP-ribose)pol_cat_dom"/>
</dbReference>
<evidence type="ECO:0000313" key="8">
    <source>
        <dbReference type="EMBL" id="KAI5438109.1"/>
    </source>
</evidence>
<gene>
    <name evidence="8" type="ORF">KIW84_024014</name>
</gene>
<dbReference type="PROSITE" id="PS51879">
    <property type="entry name" value="RST"/>
    <property type="match status" value="1"/>
</dbReference>
<keyword evidence="2" id="KW-0217">Developmental protein</keyword>
<evidence type="ECO:0000259" key="6">
    <source>
        <dbReference type="PROSITE" id="PS51059"/>
    </source>
</evidence>
<comment type="caution">
    <text evidence="8">The sequence shown here is derived from an EMBL/GenBank/DDBJ whole genome shotgun (WGS) entry which is preliminary data.</text>
</comment>
<dbReference type="EMBL" id="JAMSHJ010000002">
    <property type="protein sequence ID" value="KAI5438109.1"/>
    <property type="molecule type" value="Genomic_DNA"/>
</dbReference>
<sequence>SVAMDVEVDGHDTTNKVGNEKDREEELDAYTEPGYERLDIDSIHNIFLTGMATFNINDDDIVDIYRTSSISMQARFELFQKQVDITRVIHGDANVRYGWLACSKEDLSTMMAHGLGHNALSSFNCLYGFGIHLTSITHPYACVSYCDVDENGVKHLVLCRVVMGKTELLRRGNNQIRPSGCEYDNGVDDIQSPKYYVVWNMNINTHIHPEFVVSFKAPLDAEGDVLENLVFEMPQVNAAGLLTNTRRVPRSPWLPFPMLFAAIRSRISPKQMLLIKAHYIELMAKKNSHDDFVMKLRLIVGDNILRSVVTNLEYKGP</sequence>
<feature type="non-terminal residue" evidence="8">
    <location>
        <position position="1"/>
    </location>
</feature>
<keyword evidence="9" id="KW-1185">Reference proteome</keyword>
<evidence type="ECO:0008006" key="10">
    <source>
        <dbReference type="Google" id="ProtNLM"/>
    </source>
</evidence>
<evidence type="ECO:0000313" key="9">
    <source>
        <dbReference type="Proteomes" id="UP001058974"/>
    </source>
</evidence>
<feature type="domain" description="PARP catalytic" evidence="6">
    <location>
        <begin position="15"/>
        <end position="240"/>
    </location>
</feature>
<keyword evidence="4" id="KW-0539">Nucleus</keyword>
<evidence type="ECO:0000256" key="5">
    <source>
        <dbReference type="SAM" id="MobiDB-lite"/>
    </source>
</evidence>
<dbReference type="GO" id="GO:0005634">
    <property type="term" value="C:nucleus"/>
    <property type="evidence" value="ECO:0007669"/>
    <property type="project" value="UniProtKB-SubCell"/>
</dbReference>